<feature type="transmembrane region" description="Helical" evidence="6">
    <location>
        <begin position="6"/>
        <end position="27"/>
    </location>
</feature>
<reference evidence="7 8" key="1">
    <citation type="submission" date="2015-07" db="EMBL/GenBank/DDBJ databases">
        <title>Draft genome of Bellilinea caldifistulae DSM 17877.</title>
        <authorList>
            <person name="Hemp J."/>
            <person name="Ward L.M."/>
            <person name="Pace L.A."/>
            <person name="Fischer W.W."/>
        </authorList>
    </citation>
    <scope>NUCLEOTIDE SEQUENCE [LARGE SCALE GENOMIC DNA]</scope>
    <source>
        <strain evidence="7 8">GOMI-1</strain>
    </source>
</reference>
<dbReference type="GO" id="GO:0022857">
    <property type="term" value="F:transmembrane transporter activity"/>
    <property type="evidence" value="ECO:0007669"/>
    <property type="project" value="InterPro"/>
</dbReference>
<dbReference type="EMBL" id="LGHJ01000022">
    <property type="protein sequence ID" value="KPL73025.1"/>
    <property type="molecule type" value="Genomic_DNA"/>
</dbReference>
<feature type="transmembrane region" description="Helical" evidence="6">
    <location>
        <begin position="196"/>
        <end position="218"/>
    </location>
</feature>
<organism evidence="7 8">
    <name type="scientific">Bellilinea caldifistulae</name>
    <dbReference type="NCBI Taxonomy" id="360411"/>
    <lineage>
        <taxon>Bacteria</taxon>
        <taxon>Bacillati</taxon>
        <taxon>Chloroflexota</taxon>
        <taxon>Anaerolineae</taxon>
        <taxon>Anaerolineales</taxon>
        <taxon>Anaerolineaceae</taxon>
        <taxon>Bellilinea</taxon>
    </lineage>
</organism>
<feature type="transmembrane region" description="Helical" evidence="6">
    <location>
        <begin position="224"/>
        <end position="240"/>
    </location>
</feature>
<proteinExistence type="predicted"/>
<keyword evidence="2" id="KW-1003">Cell membrane</keyword>
<name>A0A0P6XMA0_9CHLR</name>
<dbReference type="PANTHER" id="PTHR43370">
    <property type="entry name" value="SUGAR ABC TRANSPORTER INTEGRAL MEMBRANE PROTEIN-RELATED"/>
    <property type="match status" value="1"/>
</dbReference>
<evidence type="ECO:0000256" key="1">
    <source>
        <dbReference type="ARBA" id="ARBA00004651"/>
    </source>
</evidence>
<evidence type="ECO:0000256" key="4">
    <source>
        <dbReference type="ARBA" id="ARBA00022989"/>
    </source>
</evidence>
<dbReference type="Pfam" id="PF02653">
    <property type="entry name" value="BPD_transp_2"/>
    <property type="match status" value="1"/>
</dbReference>
<evidence type="ECO:0000313" key="7">
    <source>
        <dbReference type="EMBL" id="KPL73025.1"/>
    </source>
</evidence>
<dbReference type="RefSeq" id="WP_061917118.1">
    <property type="nucleotide sequence ID" value="NZ_DF967971.1"/>
</dbReference>
<evidence type="ECO:0000256" key="3">
    <source>
        <dbReference type="ARBA" id="ARBA00022692"/>
    </source>
</evidence>
<keyword evidence="8" id="KW-1185">Reference proteome</keyword>
<evidence type="ECO:0000256" key="5">
    <source>
        <dbReference type="ARBA" id="ARBA00023136"/>
    </source>
</evidence>
<dbReference type="InterPro" id="IPR001851">
    <property type="entry name" value="ABC_transp_permease"/>
</dbReference>
<feature type="transmembrane region" description="Helical" evidence="6">
    <location>
        <begin position="39"/>
        <end position="59"/>
    </location>
</feature>
<dbReference type="STRING" id="360411.AC812_15275"/>
<feature type="transmembrane region" description="Helical" evidence="6">
    <location>
        <begin position="270"/>
        <end position="290"/>
    </location>
</feature>
<accession>A0A0P6XMA0</accession>
<dbReference type="GO" id="GO:0005886">
    <property type="term" value="C:plasma membrane"/>
    <property type="evidence" value="ECO:0007669"/>
    <property type="project" value="UniProtKB-SubCell"/>
</dbReference>
<keyword evidence="5 6" id="KW-0472">Membrane</keyword>
<dbReference type="CDD" id="cd06580">
    <property type="entry name" value="TM_PBP1_transp_TpRbsC_like"/>
    <property type="match status" value="1"/>
</dbReference>
<protein>
    <submittedName>
        <fullName evidence="7">ABC transporter permease</fullName>
    </submittedName>
</protein>
<gene>
    <name evidence="7" type="ORF">AC812_15275</name>
</gene>
<feature type="transmembrane region" description="Helical" evidence="6">
    <location>
        <begin position="65"/>
        <end position="89"/>
    </location>
</feature>
<sequence length="310" mass="33094">MAELFTLPVLLGILYSGIRLATPYLYAAIGETFAQRSGVLNLGVDGIMLMGAYTGFYIAMKTGNLFWGLLGAAVAGFLMGLLMSVVSVTLQAEQGISGIGLNLFGLGLSTLLFKVTLGGVESIRGFQPIRIPLLGQIPYLGDIFFNHNLLVYGAFLLVPLANFVLNKTTFGLKVRAVGQNPQAADTLGVNVTLIRYTTVCLGGILAGIAGASLSLALINLFQENMTSGMGFIAVALVYFGGWRPWGVMGGALLFSFVNALQLWVQVKGINIPSDIAVMMPYILTIIALTFSGRRARQPQALTKPFERGEN</sequence>
<evidence type="ECO:0000313" key="8">
    <source>
        <dbReference type="Proteomes" id="UP000050514"/>
    </source>
</evidence>
<comment type="caution">
    <text evidence="7">The sequence shown here is derived from an EMBL/GenBank/DDBJ whole genome shotgun (WGS) entry which is preliminary data.</text>
</comment>
<dbReference type="Proteomes" id="UP000050514">
    <property type="component" value="Unassembled WGS sequence"/>
</dbReference>
<feature type="transmembrane region" description="Helical" evidence="6">
    <location>
        <begin position="101"/>
        <end position="123"/>
    </location>
</feature>
<feature type="transmembrane region" description="Helical" evidence="6">
    <location>
        <begin position="143"/>
        <end position="165"/>
    </location>
</feature>
<keyword evidence="4 6" id="KW-1133">Transmembrane helix</keyword>
<keyword evidence="3 6" id="KW-0812">Transmembrane</keyword>
<evidence type="ECO:0000256" key="6">
    <source>
        <dbReference type="SAM" id="Phobius"/>
    </source>
</evidence>
<dbReference type="PANTHER" id="PTHR43370:SF2">
    <property type="entry name" value="ABC TRANSPORTER PERMEASE PROTEIN"/>
    <property type="match status" value="1"/>
</dbReference>
<feature type="transmembrane region" description="Helical" evidence="6">
    <location>
        <begin position="247"/>
        <end position="264"/>
    </location>
</feature>
<dbReference type="AlphaFoldDB" id="A0A0P6XMA0"/>
<evidence type="ECO:0000256" key="2">
    <source>
        <dbReference type="ARBA" id="ARBA00022475"/>
    </source>
</evidence>
<comment type="subcellular location">
    <subcellularLocation>
        <location evidence="1">Cell membrane</location>
        <topology evidence="1">Multi-pass membrane protein</topology>
    </subcellularLocation>
</comment>
<dbReference type="OrthoDB" id="9792579at2"/>